<proteinExistence type="predicted"/>
<name>A0A375IMW8_9BURK</name>
<reference evidence="1 2" key="1">
    <citation type="submission" date="2018-01" db="EMBL/GenBank/DDBJ databases">
        <authorList>
            <person name="Gaut B.S."/>
            <person name="Morton B.R."/>
            <person name="Clegg M.T."/>
            <person name="Duvall M.R."/>
        </authorList>
    </citation>
    <scope>NUCLEOTIDE SEQUENCE [LARGE SCALE GENOMIC DNA]</scope>
    <source>
        <strain evidence="1">Cupriavidus taiwanensis LMG 19425</strain>
        <plasmid evidence="2">Plasmid ii</plasmid>
    </source>
</reference>
<evidence type="ECO:0000313" key="2">
    <source>
        <dbReference type="Proteomes" id="UP000255505"/>
    </source>
</evidence>
<dbReference type="AlphaFoldDB" id="A0A375IMW8"/>
<evidence type="ECO:0000313" key="1">
    <source>
        <dbReference type="EMBL" id="SPK76043.1"/>
    </source>
</evidence>
<geneLocation type="plasmid" evidence="1">
    <name>II</name>
</geneLocation>
<sequence>MAKQEKRAQDCSTLVVALSISIALDVRHSEHWLAVGRAVFKVELSPEGDESIPIRQGDALPKVSSTGCECVPGHVPLPFLGVTQSFAQTYGAMVMLPNAGRVITRRLGEGCGKWSAP</sequence>
<dbReference type="EMBL" id="LT991977">
    <property type="protein sequence ID" value="SPK76043.1"/>
    <property type="molecule type" value="Genomic_DNA"/>
</dbReference>
<gene>
    <name evidence="1" type="ORF">CT19425_MP70203</name>
</gene>
<protein>
    <submittedName>
        <fullName evidence="1">Uncharacterized protein</fullName>
    </submittedName>
</protein>
<dbReference type="Proteomes" id="UP000255505">
    <property type="component" value="Plasmid II"/>
</dbReference>
<accession>A0A375IMW8</accession>
<organism evidence="1 2">
    <name type="scientific">Cupriavidus taiwanensis</name>
    <dbReference type="NCBI Taxonomy" id="164546"/>
    <lineage>
        <taxon>Bacteria</taxon>
        <taxon>Pseudomonadati</taxon>
        <taxon>Pseudomonadota</taxon>
        <taxon>Betaproteobacteria</taxon>
        <taxon>Burkholderiales</taxon>
        <taxon>Burkholderiaceae</taxon>
        <taxon>Cupriavidus</taxon>
    </lineage>
</organism>
<keyword evidence="1" id="KW-0614">Plasmid</keyword>